<dbReference type="CDD" id="cd07563">
    <property type="entry name" value="Peptidase_S41_IRBP"/>
    <property type="match status" value="1"/>
</dbReference>
<dbReference type="SUPFAM" id="SSF52096">
    <property type="entry name" value="ClpP/crotonase"/>
    <property type="match status" value="1"/>
</dbReference>
<dbReference type="SMART" id="SM00245">
    <property type="entry name" value="TSPc"/>
    <property type="match status" value="1"/>
</dbReference>
<evidence type="ECO:0000313" key="6">
    <source>
        <dbReference type="Proteomes" id="UP000219259"/>
    </source>
</evidence>
<dbReference type="AlphaFoldDB" id="A0A1D3UH89"/>
<dbReference type="GO" id="GO:0006508">
    <property type="term" value="P:proteolysis"/>
    <property type="evidence" value="ECO:0007669"/>
    <property type="project" value="UniProtKB-KW"/>
</dbReference>
<organism evidence="4 5">
    <name type="scientific">Tannerella forsythia</name>
    <name type="common">Bacteroides forsythus</name>
    <dbReference type="NCBI Taxonomy" id="28112"/>
    <lineage>
        <taxon>Bacteria</taxon>
        <taxon>Pseudomonadati</taxon>
        <taxon>Bacteroidota</taxon>
        <taxon>Bacteroidia</taxon>
        <taxon>Bacteroidales</taxon>
        <taxon>Tannerellaceae</taxon>
        <taxon>Tannerella</taxon>
    </lineage>
</organism>
<dbReference type="PROSITE" id="PS51257">
    <property type="entry name" value="PROKAR_LIPOPROTEIN"/>
    <property type="match status" value="1"/>
</dbReference>
<dbReference type="Gene3D" id="3.30.750.44">
    <property type="match status" value="1"/>
</dbReference>
<keyword evidence="4" id="KW-0378">Hydrolase</keyword>
<dbReference type="PANTHER" id="PTHR11261:SF3">
    <property type="entry name" value="RETINOL-BINDING PROTEIN 3"/>
    <property type="match status" value="1"/>
</dbReference>
<name>A0A1D3UH89_TANFO</name>
<evidence type="ECO:0000313" key="4">
    <source>
        <dbReference type="EMBL" id="SCQ19388.1"/>
    </source>
</evidence>
<sequence length="338" mass="39105" precursor="true">MKYYLKGLLFFVVILFSSCEKADNYTMDARTNFEALWTIMDEHYCFFEYKDVDWKKVYRKYSPQVTDTIDRYQLFDLLGNMLSELKDGHTNLVSPFNIARYWSWYEDYPANFNREIQKNYLGTRYSIAGGMKYLELPETKIGYIYYGSFSNSVGEKNLDEVFFAFRKCKGLIIDVRDNGGGSLTNSDRIASRFLKKKIVAGYILHKTGPAHDAFSEPYPIELKPSNHLRWMRPVVVLTNRHSYSATNDFVNKMRLLDQVTIMGDRTGGGSGLPFHSELPNGWTVRFSASPILDADKQHTENGIDPDIKVDMKKEDMEKGKDTIIEEAIRYIGSKTEKN</sequence>
<dbReference type="GO" id="GO:0004252">
    <property type="term" value="F:serine-type endopeptidase activity"/>
    <property type="evidence" value="ECO:0007669"/>
    <property type="project" value="UniProtKB-EC"/>
</dbReference>
<dbReference type="Gene3D" id="3.90.226.10">
    <property type="entry name" value="2-enoyl-CoA Hydratase, Chain A, domain 1"/>
    <property type="match status" value="1"/>
</dbReference>
<dbReference type="PANTHER" id="PTHR11261">
    <property type="entry name" value="INTERPHOTORECEPTOR RETINOID-BINDING PROTEIN"/>
    <property type="match status" value="1"/>
</dbReference>
<accession>A0A1D3UH89</accession>
<dbReference type="EMBL" id="FMMM01000025">
    <property type="protein sequence ID" value="SCQ19388.1"/>
    <property type="molecule type" value="Genomic_DNA"/>
</dbReference>
<dbReference type="RefSeq" id="WP_014224179.1">
    <property type="nucleotide sequence ID" value="NZ_CAJPTF010000036.1"/>
</dbReference>
<dbReference type="Proteomes" id="UP000182057">
    <property type="component" value="Unassembled WGS sequence"/>
</dbReference>
<dbReference type="EC" id="3.4.21.102" evidence="4"/>
<dbReference type="OMA" id="DEHYCFF"/>
<keyword evidence="1" id="KW-0732">Signal</keyword>
<dbReference type="InterPro" id="IPR029045">
    <property type="entry name" value="ClpP/crotonase-like_dom_sf"/>
</dbReference>
<evidence type="ECO:0000313" key="5">
    <source>
        <dbReference type="Proteomes" id="UP000182057"/>
    </source>
</evidence>
<evidence type="ECO:0000313" key="3">
    <source>
        <dbReference type="EMBL" id="PDP42924.1"/>
    </source>
</evidence>
<dbReference type="Pfam" id="PF14684">
    <property type="entry name" value="Tricorn_C1"/>
    <property type="match status" value="1"/>
</dbReference>
<dbReference type="InterPro" id="IPR028204">
    <property type="entry name" value="Tricorn_C1"/>
</dbReference>
<dbReference type="Pfam" id="PF03572">
    <property type="entry name" value="Peptidase_S41"/>
    <property type="match status" value="1"/>
</dbReference>
<proteinExistence type="predicted"/>
<protein>
    <submittedName>
        <fullName evidence="4">Carboxy-terminal processing protease CtpA</fullName>
        <ecNumber evidence="4">3.4.21.102</ecNumber>
    </submittedName>
    <submittedName>
        <fullName evidence="3">Peptidase S41</fullName>
    </submittedName>
</protein>
<dbReference type="Proteomes" id="UP000219259">
    <property type="component" value="Unassembled WGS sequence"/>
</dbReference>
<reference evidence="3 6" key="2">
    <citation type="submission" date="2017-09" db="EMBL/GenBank/DDBJ databases">
        <title>Phase variable restriction modification systems are present in the genome sequences of periodontal pathogens Prevotella intermedia, Tannerella forsythia and Porphyromonas gingivalis.</title>
        <authorList>
            <person name="Haigh R.D."/>
            <person name="Crawford L."/>
            <person name="Ralph J."/>
            <person name="Wanford J."/>
            <person name="Vartoukian S.R."/>
            <person name="Hijazib K."/>
            <person name="Wade W."/>
            <person name="Oggioni M.R."/>
        </authorList>
    </citation>
    <scope>NUCLEOTIDE SEQUENCE [LARGE SCALE GENOMIC DNA]</scope>
    <source>
        <strain evidence="3 6">WW11663</strain>
    </source>
</reference>
<feature type="chain" id="PRO_5014267187" evidence="1">
    <location>
        <begin position="23"/>
        <end position="338"/>
    </location>
</feature>
<feature type="domain" description="Tail specific protease" evidence="2">
    <location>
        <begin position="109"/>
        <end position="310"/>
    </location>
</feature>
<reference evidence="4 5" key="1">
    <citation type="submission" date="2016-09" db="EMBL/GenBank/DDBJ databases">
        <authorList>
            <person name="Capua I."/>
            <person name="De Benedictis P."/>
            <person name="Joannis T."/>
            <person name="Lombin L.H."/>
            <person name="Cattoli G."/>
        </authorList>
    </citation>
    <scope>NUCLEOTIDE SEQUENCE [LARGE SCALE GENOMIC DNA]</scope>
    <source>
        <strain evidence="4 5">UB20</strain>
    </source>
</reference>
<evidence type="ECO:0000256" key="1">
    <source>
        <dbReference type="SAM" id="SignalP"/>
    </source>
</evidence>
<feature type="signal peptide" evidence="1">
    <location>
        <begin position="1"/>
        <end position="22"/>
    </location>
</feature>
<dbReference type="OrthoDB" id="6397760at2"/>
<dbReference type="EMBL" id="NSLJ01000033">
    <property type="protein sequence ID" value="PDP42924.1"/>
    <property type="molecule type" value="Genomic_DNA"/>
</dbReference>
<evidence type="ECO:0000259" key="2">
    <source>
        <dbReference type="SMART" id="SM00245"/>
    </source>
</evidence>
<dbReference type="GeneID" id="34758070"/>
<keyword evidence="4" id="KW-0645">Protease</keyword>
<gene>
    <name evidence="4" type="primary">ctpA</name>
    <name evidence="3" type="ORF">CLI86_10965</name>
    <name evidence="4" type="ORF">TFUB20_00683</name>
</gene>
<dbReference type="InterPro" id="IPR005151">
    <property type="entry name" value="Tail-specific_protease"/>
</dbReference>